<dbReference type="Proteomes" id="UP000233551">
    <property type="component" value="Unassembled WGS sequence"/>
</dbReference>
<protein>
    <submittedName>
        <fullName evidence="1">Uncharacterized protein</fullName>
    </submittedName>
</protein>
<name>A0A2I0IR31_PUNGR</name>
<proteinExistence type="predicted"/>
<accession>A0A2I0IR31</accession>
<reference evidence="1 2" key="1">
    <citation type="submission" date="2017-11" db="EMBL/GenBank/DDBJ databases">
        <title>De-novo sequencing of pomegranate (Punica granatum L.) genome.</title>
        <authorList>
            <person name="Akparov Z."/>
            <person name="Amiraslanov A."/>
            <person name="Hajiyeva S."/>
            <person name="Abbasov M."/>
            <person name="Kaur K."/>
            <person name="Hamwieh A."/>
            <person name="Solovyev V."/>
            <person name="Salamov A."/>
            <person name="Braich B."/>
            <person name="Kosarev P."/>
            <person name="Mahmoud A."/>
            <person name="Hajiyev E."/>
            <person name="Babayeva S."/>
            <person name="Izzatullayeva V."/>
            <person name="Mammadov A."/>
            <person name="Mammadov A."/>
            <person name="Sharifova S."/>
            <person name="Ojaghi J."/>
            <person name="Eynullazada K."/>
            <person name="Bayramov B."/>
            <person name="Abdulazimova A."/>
            <person name="Shahmuradov I."/>
        </authorList>
    </citation>
    <scope>NUCLEOTIDE SEQUENCE [LARGE SCALE GENOMIC DNA]</scope>
    <source>
        <strain evidence="2">cv. AG2017</strain>
        <tissue evidence="1">Leaf</tissue>
    </source>
</reference>
<dbReference type="EMBL" id="PGOL01002613">
    <property type="protein sequence ID" value="PKI46452.1"/>
    <property type="molecule type" value="Genomic_DNA"/>
</dbReference>
<dbReference type="AlphaFoldDB" id="A0A2I0IR31"/>
<comment type="caution">
    <text evidence="1">The sequence shown here is derived from an EMBL/GenBank/DDBJ whole genome shotgun (WGS) entry which is preliminary data.</text>
</comment>
<keyword evidence="2" id="KW-1185">Reference proteome</keyword>
<sequence>MACFFEASYEIHAPRAFCQHWGWAGLDFRVVVVVGNDGGDCFRQRGNSGRLSRLEPFLADLRPELRLAEYELLQLVWAEIVEQLVAAATPLLPDEQGMHLPACAFPKEQELK</sequence>
<evidence type="ECO:0000313" key="1">
    <source>
        <dbReference type="EMBL" id="PKI46452.1"/>
    </source>
</evidence>
<organism evidence="1 2">
    <name type="scientific">Punica granatum</name>
    <name type="common">Pomegranate</name>
    <dbReference type="NCBI Taxonomy" id="22663"/>
    <lineage>
        <taxon>Eukaryota</taxon>
        <taxon>Viridiplantae</taxon>
        <taxon>Streptophyta</taxon>
        <taxon>Embryophyta</taxon>
        <taxon>Tracheophyta</taxon>
        <taxon>Spermatophyta</taxon>
        <taxon>Magnoliopsida</taxon>
        <taxon>eudicotyledons</taxon>
        <taxon>Gunneridae</taxon>
        <taxon>Pentapetalae</taxon>
        <taxon>rosids</taxon>
        <taxon>malvids</taxon>
        <taxon>Myrtales</taxon>
        <taxon>Lythraceae</taxon>
        <taxon>Punica</taxon>
    </lineage>
</organism>
<evidence type="ECO:0000313" key="2">
    <source>
        <dbReference type="Proteomes" id="UP000233551"/>
    </source>
</evidence>
<gene>
    <name evidence="1" type="ORF">CRG98_033150</name>
</gene>